<gene>
    <name evidence="7" type="ORF">GLE_2870</name>
</gene>
<dbReference type="InterPro" id="IPR058240">
    <property type="entry name" value="rSAM_sf"/>
</dbReference>
<evidence type="ECO:0000313" key="8">
    <source>
        <dbReference type="Proteomes" id="UP000061569"/>
    </source>
</evidence>
<evidence type="ECO:0000256" key="4">
    <source>
        <dbReference type="ARBA" id="ARBA00023004"/>
    </source>
</evidence>
<dbReference type="NCBIfam" id="NF006067">
    <property type="entry name" value="PRK08208.1"/>
    <property type="match status" value="1"/>
</dbReference>
<dbReference type="SMART" id="SM00729">
    <property type="entry name" value="Elp3"/>
    <property type="match status" value="1"/>
</dbReference>
<evidence type="ECO:0000256" key="2">
    <source>
        <dbReference type="ARBA" id="ARBA00022691"/>
    </source>
</evidence>
<dbReference type="PATRIC" id="fig|69.6.peg.2832"/>
<dbReference type="InterPro" id="IPR013785">
    <property type="entry name" value="Aldolase_TIM"/>
</dbReference>
<dbReference type="InterPro" id="IPR007197">
    <property type="entry name" value="rSAM"/>
</dbReference>
<dbReference type="GO" id="GO:0006779">
    <property type="term" value="P:porphyrin-containing compound biosynthetic process"/>
    <property type="evidence" value="ECO:0007669"/>
    <property type="project" value="TreeGrafter"/>
</dbReference>
<keyword evidence="3" id="KW-0479">Metal-binding</keyword>
<dbReference type="GO" id="GO:0003824">
    <property type="term" value="F:catalytic activity"/>
    <property type="evidence" value="ECO:0007669"/>
    <property type="project" value="InterPro"/>
</dbReference>
<evidence type="ECO:0000313" key="7">
    <source>
        <dbReference type="EMBL" id="ALN58218.1"/>
    </source>
</evidence>
<keyword evidence="2" id="KW-0949">S-adenosyl-L-methionine</keyword>
<dbReference type="SFLD" id="SFLDS00029">
    <property type="entry name" value="Radical_SAM"/>
    <property type="match status" value="1"/>
</dbReference>
<protein>
    <submittedName>
        <fullName evidence="7">Coproporphyrinogen III oxidase family protein</fullName>
    </submittedName>
</protein>
<evidence type="ECO:0000256" key="5">
    <source>
        <dbReference type="ARBA" id="ARBA00023014"/>
    </source>
</evidence>
<dbReference type="Gene3D" id="3.20.20.70">
    <property type="entry name" value="Aldolase class I"/>
    <property type="match status" value="1"/>
</dbReference>
<dbReference type="InterPro" id="IPR034505">
    <property type="entry name" value="Coproporphyrinogen-III_oxidase"/>
</dbReference>
<dbReference type="SFLD" id="SFLDG01082">
    <property type="entry name" value="B12-binding_domain_containing"/>
    <property type="match status" value="1"/>
</dbReference>
<dbReference type="InterPro" id="IPR006638">
    <property type="entry name" value="Elp3/MiaA/NifB-like_rSAM"/>
</dbReference>
<dbReference type="Proteomes" id="UP000061569">
    <property type="component" value="Chromosome"/>
</dbReference>
<evidence type="ECO:0000256" key="1">
    <source>
        <dbReference type="ARBA" id="ARBA00001966"/>
    </source>
</evidence>
<dbReference type="GO" id="GO:0005737">
    <property type="term" value="C:cytoplasm"/>
    <property type="evidence" value="ECO:0007669"/>
    <property type="project" value="TreeGrafter"/>
</dbReference>
<feature type="domain" description="Radical SAM core" evidence="6">
    <location>
        <begin position="50"/>
        <end position="285"/>
    </location>
</feature>
<keyword evidence="5" id="KW-0411">Iron-sulfur</keyword>
<sequence>MNAVVNPIPAPSLAELLRLPPYQAYSYSYPHKTAYRPLQPPRGLRELWAGEPRDSLFLYLHVPFCSYRCGFCNLFALARPELAKVERYLEQMERQLRTTCEALDEHRFVRFAIGGGTPSYLDAAQLRRLFDMVERHATIDLRAIPAGIEVSPETVDEDKMRLCRERGIDRVSMGIQSFSEAEVRALVRPQQRAVVEQAIAAIRAAGVPTLNLDLIYGIAGQTVASFLASIDSALEHCPEELYLYPLYVRPLTGLGRIEAKAEAKFEAKAGARLPLQAEPMDERLALYQAGRDRLLAAGYQQVSMRMFRAPHAPDVAAPVYCCQSDGMVGIGCGARSYTSTLHYSSEYGVARRSVAEILDHYLERDPASFAAADYGIALGEEERRRRHAIQSLLIRPGLDRADYRRRFGADCLDHLPQLRELFAHALAVENGEWIELTDAGLARADTIGPWLASAAIVERMRDYRLG</sequence>
<dbReference type="GO" id="GO:0051539">
    <property type="term" value="F:4 iron, 4 sulfur cluster binding"/>
    <property type="evidence" value="ECO:0007669"/>
    <property type="project" value="TreeGrafter"/>
</dbReference>
<evidence type="ECO:0000256" key="3">
    <source>
        <dbReference type="ARBA" id="ARBA00022723"/>
    </source>
</evidence>
<dbReference type="PANTHER" id="PTHR13932:SF5">
    <property type="entry name" value="RADICAL S-ADENOSYL METHIONINE DOMAIN-CONTAINING PROTEIN 1, MITOCHONDRIAL"/>
    <property type="match status" value="1"/>
</dbReference>
<dbReference type="CDD" id="cd01335">
    <property type="entry name" value="Radical_SAM"/>
    <property type="match status" value="1"/>
</dbReference>
<accession>A0A0S2DI52</accession>
<dbReference type="GO" id="GO:0046872">
    <property type="term" value="F:metal ion binding"/>
    <property type="evidence" value="ECO:0007669"/>
    <property type="project" value="UniProtKB-KW"/>
</dbReference>
<dbReference type="SFLD" id="SFLDG01065">
    <property type="entry name" value="anaerobic_coproporphyrinogen-I"/>
    <property type="match status" value="1"/>
</dbReference>
<dbReference type="STRING" id="69.GLE_2870"/>
<name>A0A0S2DI52_LYSEN</name>
<organism evidence="7 8">
    <name type="scientific">Lysobacter enzymogenes</name>
    <dbReference type="NCBI Taxonomy" id="69"/>
    <lineage>
        <taxon>Bacteria</taxon>
        <taxon>Pseudomonadati</taxon>
        <taxon>Pseudomonadota</taxon>
        <taxon>Gammaproteobacteria</taxon>
        <taxon>Lysobacterales</taxon>
        <taxon>Lysobacteraceae</taxon>
        <taxon>Lysobacter</taxon>
    </lineage>
</organism>
<dbReference type="Pfam" id="PF04055">
    <property type="entry name" value="Radical_SAM"/>
    <property type="match status" value="1"/>
</dbReference>
<dbReference type="KEGG" id="lez:GLE_2870"/>
<keyword evidence="4" id="KW-0408">Iron</keyword>
<evidence type="ECO:0000259" key="6">
    <source>
        <dbReference type="PROSITE" id="PS51918"/>
    </source>
</evidence>
<reference evidence="7 8" key="1">
    <citation type="submission" date="2015-11" db="EMBL/GenBank/DDBJ databases">
        <title>Genome sequences of Lysobacter enzymogenes strain C3 and Lysobacter antibioticus ATCC 29479.</title>
        <authorList>
            <person name="Kobayashi D.Y."/>
        </authorList>
    </citation>
    <scope>NUCLEOTIDE SEQUENCE [LARGE SCALE GENOMIC DNA]</scope>
    <source>
        <strain evidence="7 8">C3</strain>
    </source>
</reference>
<dbReference type="EMBL" id="CP013140">
    <property type="protein sequence ID" value="ALN58218.1"/>
    <property type="molecule type" value="Genomic_DNA"/>
</dbReference>
<proteinExistence type="predicted"/>
<dbReference type="PROSITE" id="PS51918">
    <property type="entry name" value="RADICAL_SAM"/>
    <property type="match status" value="1"/>
</dbReference>
<comment type="cofactor">
    <cofactor evidence="1">
        <name>[4Fe-4S] cluster</name>
        <dbReference type="ChEBI" id="CHEBI:49883"/>
    </cofactor>
</comment>
<dbReference type="PANTHER" id="PTHR13932">
    <property type="entry name" value="COPROPORPHYRINIGEN III OXIDASE"/>
    <property type="match status" value="1"/>
</dbReference>
<dbReference type="AlphaFoldDB" id="A0A0S2DI52"/>
<dbReference type="SUPFAM" id="SSF102114">
    <property type="entry name" value="Radical SAM enzymes"/>
    <property type="match status" value="1"/>
</dbReference>